<feature type="non-terminal residue" evidence="2">
    <location>
        <position position="666"/>
    </location>
</feature>
<feature type="compositionally biased region" description="Basic and acidic residues" evidence="1">
    <location>
        <begin position="423"/>
        <end position="443"/>
    </location>
</feature>
<sequence length="666" mass="75303">MPESPLTWTDHDKATWNLNPKDPAMQFARSKGEPVPPCPKCGALGKATFEHEVWECNFTKSLPDIRITSTNNLCSDAVKGVDELPCFWLRGLVPWSWTFGRASEHITDSTVFGHGPWVTGKWDLPPGACAGTDGSGGPRGNDPRMRRVGWGVVVSTFDCFTPIAWASGPADVVQTVPRAELTALLSHVDLWTKLWEDIAARPGQIVLSRTNARTGTEEIQRGVLEPWAYTMNHLADRVAGEAALKYQLPDTICDMIEWIDARAHKLQSRLIAVFQPTLEASNSSPGIEASLLPDKHLPETKQCKIKMLCELSEHCITWRSDFLKRIAKGKLPGSLKAVGSVVISRSSLRAVSPQLPSPTREPQVFDVCDFLNREWELDMNVQDSAFEGILRKLRDELNRLHKQEAVVEVCAFAQSAKEDEDQEKAKEEDETKMEVEEEEAAPRAELSEEEKGIWFRRSEHIPDVSLFQLNSTLVKFSLPAEIGENLDEVSYAWRPKAAAQEYMTKWVSAKKFDTRVEDIEPSDWFRERWRKWQLDLDDWQRKQMAFRPINFPGEKPMNGQSGPGELASLIVNDKDDLELEALAKDCVDVLQQLREEVEAQDVDLFSVEDVCDDGSGKPLFAHFGHEDWVLLSLRAELNLLVHAFKRDCQDPERTGIHPDHLPFYWA</sequence>
<dbReference type="AlphaFoldDB" id="A0A813HYF0"/>
<dbReference type="EMBL" id="CAJNNV010033161">
    <property type="protein sequence ID" value="CAE8642448.1"/>
    <property type="molecule type" value="Genomic_DNA"/>
</dbReference>
<gene>
    <name evidence="2" type="ORF">PGLA1383_LOCUS56948</name>
</gene>
<comment type="caution">
    <text evidence="2">The sequence shown here is derived from an EMBL/GenBank/DDBJ whole genome shotgun (WGS) entry which is preliminary data.</text>
</comment>
<reference evidence="2" key="1">
    <citation type="submission" date="2021-02" db="EMBL/GenBank/DDBJ databases">
        <authorList>
            <person name="Dougan E. K."/>
            <person name="Rhodes N."/>
            <person name="Thang M."/>
            <person name="Chan C."/>
        </authorList>
    </citation>
    <scope>NUCLEOTIDE SEQUENCE</scope>
</reference>
<organism evidence="2 3">
    <name type="scientific">Polarella glacialis</name>
    <name type="common">Dinoflagellate</name>
    <dbReference type="NCBI Taxonomy" id="89957"/>
    <lineage>
        <taxon>Eukaryota</taxon>
        <taxon>Sar</taxon>
        <taxon>Alveolata</taxon>
        <taxon>Dinophyceae</taxon>
        <taxon>Suessiales</taxon>
        <taxon>Suessiaceae</taxon>
        <taxon>Polarella</taxon>
    </lineage>
</organism>
<accession>A0A813HYF0</accession>
<name>A0A813HYF0_POLGL</name>
<dbReference type="Proteomes" id="UP000654075">
    <property type="component" value="Unassembled WGS sequence"/>
</dbReference>
<dbReference type="OrthoDB" id="445357at2759"/>
<protein>
    <submittedName>
        <fullName evidence="2">Uncharacterized protein</fullName>
    </submittedName>
</protein>
<evidence type="ECO:0000313" key="3">
    <source>
        <dbReference type="Proteomes" id="UP000654075"/>
    </source>
</evidence>
<keyword evidence="3" id="KW-1185">Reference proteome</keyword>
<feature type="region of interest" description="Disordered" evidence="1">
    <location>
        <begin position="417"/>
        <end position="443"/>
    </location>
</feature>
<evidence type="ECO:0000256" key="1">
    <source>
        <dbReference type="SAM" id="MobiDB-lite"/>
    </source>
</evidence>
<evidence type="ECO:0000313" key="2">
    <source>
        <dbReference type="EMBL" id="CAE8642448.1"/>
    </source>
</evidence>
<proteinExistence type="predicted"/>